<protein>
    <recommendedName>
        <fullName evidence="4">Integral membrane protein</fullName>
    </recommendedName>
</protein>
<dbReference type="EMBL" id="JBHUEA010000002">
    <property type="protein sequence ID" value="MFD1720403.1"/>
    <property type="molecule type" value="Genomic_DNA"/>
</dbReference>
<keyword evidence="1" id="KW-1133">Transmembrane helix</keyword>
<evidence type="ECO:0000256" key="1">
    <source>
        <dbReference type="SAM" id="Phobius"/>
    </source>
</evidence>
<evidence type="ECO:0000313" key="2">
    <source>
        <dbReference type="EMBL" id="MFD1720403.1"/>
    </source>
</evidence>
<sequence>MTRASTRLLFGLHASARGNAHAFGYSIGITSTYGVVSIRHPHATVWEVLAFALAGVLQFSILNLVVALLVKRRGDGPETERVSFIATATDVLAVGFAVGAATLVAFLPSPLAWPLAAFVAGLVYVGVQSVEFATARSAD</sequence>
<dbReference type="Proteomes" id="UP001597347">
    <property type="component" value="Unassembled WGS sequence"/>
</dbReference>
<keyword evidence="3" id="KW-1185">Reference proteome</keyword>
<reference evidence="3" key="1">
    <citation type="journal article" date="2019" name="Int. J. Syst. Evol. Microbiol.">
        <title>The Global Catalogue of Microorganisms (GCM) 10K type strain sequencing project: providing services to taxonomists for standard genome sequencing and annotation.</title>
        <authorList>
            <consortium name="The Broad Institute Genomics Platform"/>
            <consortium name="The Broad Institute Genome Sequencing Center for Infectious Disease"/>
            <person name="Wu L."/>
            <person name="Ma J."/>
        </authorList>
    </citation>
    <scope>NUCLEOTIDE SEQUENCE [LARGE SCALE GENOMIC DNA]</scope>
    <source>
        <strain evidence="3">CGMCC 1.12471</strain>
    </source>
</reference>
<evidence type="ECO:0008006" key="4">
    <source>
        <dbReference type="Google" id="ProtNLM"/>
    </source>
</evidence>
<name>A0ABW4LC91_9MICO</name>
<feature type="transmembrane region" description="Helical" evidence="1">
    <location>
        <begin position="48"/>
        <end position="70"/>
    </location>
</feature>
<organism evidence="2 3">
    <name type="scientific">Amnibacterium endophyticum</name>
    <dbReference type="NCBI Taxonomy" id="2109337"/>
    <lineage>
        <taxon>Bacteria</taxon>
        <taxon>Bacillati</taxon>
        <taxon>Actinomycetota</taxon>
        <taxon>Actinomycetes</taxon>
        <taxon>Micrococcales</taxon>
        <taxon>Microbacteriaceae</taxon>
        <taxon>Amnibacterium</taxon>
    </lineage>
</organism>
<accession>A0ABW4LC91</accession>
<evidence type="ECO:0000313" key="3">
    <source>
        <dbReference type="Proteomes" id="UP001597347"/>
    </source>
</evidence>
<comment type="caution">
    <text evidence="2">The sequence shown here is derived from an EMBL/GenBank/DDBJ whole genome shotgun (WGS) entry which is preliminary data.</text>
</comment>
<proteinExistence type="predicted"/>
<feature type="transmembrane region" description="Helical" evidence="1">
    <location>
        <begin position="82"/>
        <end position="105"/>
    </location>
</feature>
<keyword evidence="1" id="KW-0472">Membrane</keyword>
<feature type="transmembrane region" description="Helical" evidence="1">
    <location>
        <begin position="111"/>
        <end position="127"/>
    </location>
</feature>
<dbReference type="RefSeq" id="WP_377931677.1">
    <property type="nucleotide sequence ID" value="NZ_JBHUEA010000002.1"/>
</dbReference>
<gene>
    <name evidence="2" type="ORF">ACFSBI_02475</name>
</gene>
<keyword evidence="1" id="KW-0812">Transmembrane</keyword>